<dbReference type="InterPro" id="IPR020904">
    <property type="entry name" value="Sc_DH/Rdtase_CS"/>
</dbReference>
<dbReference type="PANTHER" id="PTHR43180:SF28">
    <property type="entry name" value="NAD(P)-BINDING ROSSMANN-FOLD SUPERFAMILY PROTEIN"/>
    <property type="match status" value="1"/>
</dbReference>
<protein>
    <submittedName>
        <fullName evidence="6">3alpha(Or 20beta)-hydroxysteroid dehydrogenase</fullName>
        <ecNumber evidence="6">1.1.1.53</ecNumber>
    </submittedName>
</protein>
<dbReference type="GO" id="GO:0008202">
    <property type="term" value="P:steroid metabolic process"/>
    <property type="evidence" value="ECO:0007669"/>
    <property type="project" value="UniProtKB-KW"/>
</dbReference>
<dbReference type="OrthoDB" id="3542748at2"/>
<dbReference type="SUPFAM" id="SSF51735">
    <property type="entry name" value="NAD(P)-binding Rossmann-fold domains"/>
    <property type="match status" value="1"/>
</dbReference>
<comment type="similarity">
    <text evidence="1">Belongs to the short-chain dehydrogenases/reductases (SDR) family.</text>
</comment>
<dbReference type="Gene3D" id="3.40.50.720">
    <property type="entry name" value="NAD(P)-binding Rossmann-like Domain"/>
    <property type="match status" value="1"/>
</dbReference>
<proteinExistence type="inferred from homology"/>
<dbReference type="GO" id="GO:0047044">
    <property type="term" value="F:androstan-3-alpha,17-beta-diol dehydrogenase (NAD+) activity"/>
    <property type="evidence" value="ECO:0007669"/>
    <property type="project" value="UniProtKB-EC"/>
</dbReference>
<name>A0A839RQH6_9ACTN</name>
<dbReference type="PRINTS" id="PR00080">
    <property type="entry name" value="SDRFAMILY"/>
</dbReference>
<dbReference type="PROSITE" id="PS00061">
    <property type="entry name" value="ADH_SHORT"/>
    <property type="match status" value="1"/>
</dbReference>
<gene>
    <name evidence="6" type="ORF">FHU29_003711</name>
</gene>
<evidence type="ECO:0000313" key="7">
    <source>
        <dbReference type="Proteomes" id="UP000567922"/>
    </source>
</evidence>
<evidence type="ECO:0000256" key="3">
    <source>
        <dbReference type="ARBA" id="ARBA00023027"/>
    </source>
</evidence>
<evidence type="ECO:0000256" key="4">
    <source>
        <dbReference type="ARBA" id="ARBA00023098"/>
    </source>
</evidence>
<keyword evidence="5" id="KW-0753">Steroid metabolism</keyword>
<evidence type="ECO:0000313" key="6">
    <source>
        <dbReference type="EMBL" id="MBB3039242.1"/>
    </source>
</evidence>
<dbReference type="PANTHER" id="PTHR43180">
    <property type="entry name" value="3-OXOACYL-(ACYL-CARRIER-PROTEIN) REDUCTASE (AFU_ORTHOLOGUE AFUA_6G11210)"/>
    <property type="match status" value="1"/>
</dbReference>
<keyword evidence="4" id="KW-0443">Lipid metabolism</keyword>
<dbReference type="FunFam" id="3.40.50.720:FF:000084">
    <property type="entry name" value="Short-chain dehydrogenase reductase"/>
    <property type="match status" value="1"/>
</dbReference>
<dbReference type="NCBIfam" id="NF005559">
    <property type="entry name" value="PRK07231.1"/>
    <property type="match status" value="1"/>
</dbReference>
<evidence type="ECO:0000256" key="1">
    <source>
        <dbReference type="ARBA" id="ARBA00006484"/>
    </source>
</evidence>
<reference evidence="6 7" key="1">
    <citation type="submission" date="2020-08" db="EMBL/GenBank/DDBJ databases">
        <title>Sequencing the genomes of 1000 actinobacteria strains.</title>
        <authorList>
            <person name="Klenk H.-P."/>
        </authorList>
    </citation>
    <scope>NUCLEOTIDE SEQUENCE [LARGE SCALE GENOMIC DNA]</scope>
    <source>
        <strain evidence="6 7">DSM 45258</strain>
    </source>
</reference>
<dbReference type="PRINTS" id="PR00081">
    <property type="entry name" value="GDHRDH"/>
</dbReference>
<dbReference type="InterPro" id="IPR036291">
    <property type="entry name" value="NAD(P)-bd_dom_sf"/>
</dbReference>
<dbReference type="EMBL" id="JACHWS010000003">
    <property type="protein sequence ID" value="MBB3039242.1"/>
    <property type="molecule type" value="Genomic_DNA"/>
</dbReference>
<evidence type="ECO:0000256" key="2">
    <source>
        <dbReference type="ARBA" id="ARBA00023002"/>
    </source>
</evidence>
<sequence>MGKLAGRVAVISGAARGQGAAEARLFTAEGARVVVADVRRDEGCELAQELGPSSRFTYLDVAQEDSWESAVKYALQEFGNLDILVNNAAVYYPTPLLNSGSQTDAFMRAAEINQLGVFLGIRAAAPHMKTGGSIVNIASTAGIKALPGYSAYVASKYAVRGLSRTASLELAPARIRVNCVLPGMVDTPMITDRLADPGVQKVMNDLPAGRPASADEIARAVLFFASDDSSYCTGSELVCDGGLTTGTIPR</sequence>
<dbReference type="Proteomes" id="UP000567922">
    <property type="component" value="Unassembled WGS sequence"/>
</dbReference>
<keyword evidence="2 6" id="KW-0560">Oxidoreductase</keyword>
<comment type="caution">
    <text evidence="6">The sequence shown here is derived from an EMBL/GenBank/DDBJ whole genome shotgun (WGS) entry which is preliminary data.</text>
</comment>
<dbReference type="AlphaFoldDB" id="A0A839RQH6"/>
<keyword evidence="3" id="KW-0520">NAD</keyword>
<dbReference type="Pfam" id="PF13561">
    <property type="entry name" value="adh_short_C2"/>
    <property type="match status" value="1"/>
</dbReference>
<dbReference type="EC" id="1.1.1.53" evidence="6"/>
<accession>A0A839RQH6</accession>
<dbReference type="RefSeq" id="WP_064439462.1">
    <property type="nucleotide sequence ID" value="NZ_BDDI01000004.1"/>
</dbReference>
<evidence type="ECO:0000256" key="5">
    <source>
        <dbReference type="ARBA" id="ARBA00023221"/>
    </source>
</evidence>
<organism evidence="6 7">
    <name type="scientific">Hoyosella altamirensis</name>
    <dbReference type="NCBI Taxonomy" id="616997"/>
    <lineage>
        <taxon>Bacteria</taxon>
        <taxon>Bacillati</taxon>
        <taxon>Actinomycetota</taxon>
        <taxon>Actinomycetes</taxon>
        <taxon>Mycobacteriales</taxon>
        <taxon>Hoyosellaceae</taxon>
        <taxon>Hoyosella</taxon>
    </lineage>
</organism>
<dbReference type="InterPro" id="IPR002347">
    <property type="entry name" value="SDR_fam"/>
</dbReference>
<keyword evidence="7" id="KW-1185">Reference proteome</keyword>